<name>A0A6A4GUP7_9AGAR</name>
<dbReference type="EMBL" id="ML769713">
    <property type="protein sequence ID" value="KAE9389070.1"/>
    <property type="molecule type" value="Genomic_DNA"/>
</dbReference>
<organism evidence="2 3">
    <name type="scientific">Gymnopus androsaceus JB14</name>
    <dbReference type="NCBI Taxonomy" id="1447944"/>
    <lineage>
        <taxon>Eukaryota</taxon>
        <taxon>Fungi</taxon>
        <taxon>Dikarya</taxon>
        <taxon>Basidiomycota</taxon>
        <taxon>Agaricomycotina</taxon>
        <taxon>Agaricomycetes</taxon>
        <taxon>Agaricomycetidae</taxon>
        <taxon>Agaricales</taxon>
        <taxon>Marasmiineae</taxon>
        <taxon>Omphalotaceae</taxon>
        <taxon>Gymnopus</taxon>
    </lineage>
</organism>
<evidence type="ECO:0000256" key="1">
    <source>
        <dbReference type="SAM" id="MobiDB-lite"/>
    </source>
</evidence>
<protein>
    <submittedName>
        <fullName evidence="2">Uncharacterized protein</fullName>
    </submittedName>
</protein>
<evidence type="ECO:0000313" key="3">
    <source>
        <dbReference type="Proteomes" id="UP000799118"/>
    </source>
</evidence>
<dbReference type="OrthoDB" id="2634326at2759"/>
<gene>
    <name evidence="2" type="ORF">BT96DRAFT_947144</name>
</gene>
<keyword evidence="3" id="KW-1185">Reference proteome</keyword>
<reference evidence="2" key="1">
    <citation type="journal article" date="2019" name="Environ. Microbiol.">
        <title>Fungal ecological strategies reflected in gene transcription - a case study of two litter decomposers.</title>
        <authorList>
            <person name="Barbi F."/>
            <person name="Kohler A."/>
            <person name="Barry K."/>
            <person name="Baskaran P."/>
            <person name="Daum C."/>
            <person name="Fauchery L."/>
            <person name="Ihrmark K."/>
            <person name="Kuo A."/>
            <person name="LaButti K."/>
            <person name="Lipzen A."/>
            <person name="Morin E."/>
            <person name="Grigoriev I.V."/>
            <person name="Henrissat B."/>
            <person name="Lindahl B."/>
            <person name="Martin F."/>
        </authorList>
    </citation>
    <scope>NUCLEOTIDE SEQUENCE</scope>
    <source>
        <strain evidence="2">JB14</strain>
    </source>
</reference>
<proteinExistence type="predicted"/>
<evidence type="ECO:0000313" key="2">
    <source>
        <dbReference type="EMBL" id="KAE9389070.1"/>
    </source>
</evidence>
<sequence length="251" mass="28876">MELNMDSVSQSPSLPLPPHPAASNVLDMELNMDSVSQSPPAASFTPKPAAPGNVRQGKNYIEEIYREEEARQEICCKISMQLRPLLHLQFQWPRILKYLLLLLVIQKWILEQLPRILWIRLLISMQLLPLWPLLHLQFQRPRNLKYLLLLLSFVLSMDVLVQPSRNSPYHYVVGHLAVIPYPNNSVDHPLHWAWYQPMSGDFESVNVPGLAGTVHLAPILEAEMVKLSQTVLKTISKLTKEQQRDRHLVHS</sequence>
<feature type="region of interest" description="Disordered" evidence="1">
    <location>
        <begin position="35"/>
        <end position="54"/>
    </location>
</feature>
<dbReference type="Proteomes" id="UP000799118">
    <property type="component" value="Unassembled WGS sequence"/>
</dbReference>
<accession>A0A6A4GUP7</accession>
<dbReference type="AlphaFoldDB" id="A0A6A4GUP7"/>